<keyword evidence="2" id="KW-0378">Hydrolase</keyword>
<dbReference type="Gene3D" id="3.20.20.80">
    <property type="entry name" value="Glycosidases"/>
    <property type="match status" value="1"/>
</dbReference>
<evidence type="ECO:0000256" key="1">
    <source>
        <dbReference type="SAM" id="SignalP"/>
    </source>
</evidence>
<dbReference type="PANTHER" id="PTHR43173">
    <property type="entry name" value="ABC1 FAMILY PROTEIN"/>
    <property type="match status" value="1"/>
</dbReference>
<organism evidence="2 3">
    <name type="scientific">Neurospora intermedia</name>
    <dbReference type="NCBI Taxonomy" id="5142"/>
    <lineage>
        <taxon>Eukaryota</taxon>
        <taxon>Fungi</taxon>
        <taxon>Dikarya</taxon>
        <taxon>Ascomycota</taxon>
        <taxon>Pezizomycotina</taxon>
        <taxon>Sordariomycetes</taxon>
        <taxon>Sordariomycetidae</taxon>
        <taxon>Sordariales</taxon>
        <taxon>Sordariaceae</taxon>
        <taxon>Neurospora</taxon>
    </lineage>
</organism>
<evidence type="ECO:0000313" key="2">
    <source>
        <dbReference type="EMBL" id="KAL0469373.1"/>
    </source>
</evidence>
<feature type="chain" id="PRO_5046073523" evidence="1">
    <location>
        <begin position="23"/>
        <end position="577"/>
    </location>
</feature>
<keyword evidence="3" id="KW-1185">Reference proteome</keyword>
<dbReference type="InterPro" id="IPR005197">
    <property type="entry name" value="Glyco_hydro_71"/>
</dbReference>
<name>A0ABR3D9L4_NEUIN</name>
<feature type="signal peptide" evidence="1">
    <location>
        <begin position="1"/>
        <end position="22"/>
    </location>
</feature>
<dbReference type="PANTHER" id="PTHR43173:SF33">
    <property type="entry name" value="ASCUS WALL ENDO-1,3-ALPHA-GLUCANASE-RELATED"/>
    <property type="match status" value="1"/>
</dbReference>
<accession>A0ABR3D9L4</accession>
<dbReference type="InterPro" id="IPR051130">
    <property type="entry name" value="Mito_struct-func_regulator"/>
</dbReference>
<gene>
    <name evidence="2" type="ORF">QR685DRAFT_572388</name>
</gene>
<proteinExistence type="predicted"/>
<dbReference type="Proteomes" id="UP001451303">
    <property type="component" value="Unassembled WGS sequence"/>
</dbReference>
<comment type="caution">
    <text evidence="2">The sequence shown here is derived from an EMBL/GenBank/DDBJ whole genome shotgun (WGS) entry which is preliminary data.</text>
</comment>
<evidence type="ECO:0000313" key="3">
    <source>
        <dbReference type="Proteomes" id="UP001451303"/>
    </source>
</evidence>
<reference evidence="2 3" key="1">
    <citation type="submission" date="2023-09" db="EMBL/GenBank/DDBJ databases">
        <title>Multi-omics analysis of a traditional fermented food reveals byproduct-associated fungal strains for waste-to-food upcycling.</title>
        <authorList>
            <consortium name="Lawrence Berkeley National Laboratory"/>
            <person name="Rekdal V.M."/>
            <person name="Villalobos-Escobedo J.M."/>
            <person name="Rodriguez-Valeron N."/>
            <person name="Garcia M.O."/>
            <person name="Vasquez D.P."/>
            <person name="Damayanti I."/>
            <person name="Sorensen P.M."/>
            <person name="Baidoo E.E."/>
            <person name="De Carvalho A.C."/>
            <person name="Riley R."/>
            <person name="Lipzen A."/>
            <person name="He G."/>
            <person name="Yan M."/>
            <person name="Haridas S."/>
            <person name="Daum C."/>
            <person name="Yoshinaga Y."/>
            <person name="Ng V."/>
            <person name="Grigoriev I.V."/>
            <person name="Munk R."/>
            <person name="Nuraida L."/>
            <person name="Wijaya C.H."/>
            <person name="Morales P.-C."/>
            <person name="Keasling J.D."/>
        </authorList>
    </citation>
    <scope>NUCLEOTIDE SEQUENCE [LARGE SCALE GENOMIC DNA]</scope>
    <source>
        <strain evidence="2 3">FGSC 2613</strain>
    </source>
</reference>
<dbReference type="EMBL" id="JAVLET010000005">
    <property type="protein sequence ID" value="KAL0469373.1"/>
    <property type="molecule type" value="Genomic_DNA"/>
</dbReference>
<dbReference type="CDD" id="cd11577">
    <property type="entry name" value="GH71"/>
    <property type="match status" value="1"/>
</dbReference>
<protein>
    <submittedName>
        <fullName evidence="2">Glycosyl hydrolase family 71 domain-containing protein</fullName>
    </submittedName>
</protein>
<keyword evidence="1" id="KW-0732">Signal</keyword>
<dbReference type="GO" id="GO:0016787">
    <property type="term" value="F:hydrolase activity"/>
    <property type="evidence" value="ECO:0007669"/>
    <property type="project" value="UniProtKB-KW"/>
</dbReference>
<sequence>MRVVRLLTTLALGLSSSGLASARSVFAHFMAGLPLVDNASNYTLGDWTTDIQLAQQAHIDAFALNVAYRDNLDSILPLAFQAAANRGFKLFFSFDYAGHGAWPKDSVGTMLTKYRTLPAYFIYKGKYFVSTFEGPDSADDWIDLKSQYNVFFMPDWSSLGAKEALLRGGGVADGLFNWAAWPWGPQDMDTYTDASYLQYLNGKPYMMPVSPWFFTNLPGYNKNWLWRGDSLWYDRWVQAAFNKTTPGIIDSTEFVEIISWNDYGESHYIGPLYDKAMEAFTIGQAPSNFAKDMPHDGWRMFLPYVIDLFKTGTATITQEGLTAWYRLSPGAACVSTGTSGNTASQLQIEFSPAEIVQDRIFFSALLTSEASISVTVGGVPQSGGGWVGVYHGSVPFSGTGNVVVTLVRNGAQIAQINGRAIGGGCPASLYNAWVGSAPVAGSVSRSPTLPLSQQTCVSGIGVNNFGGLCGYACQFGYCPISACTCRQMGKPITAPKETGIQGYPITREDASYSGLCSWVCNHGYCPSSACRTTKVPLTIPDVSDFAPPACRQGTGQGGLLGLCQYSCKFGESARSRT</sequence>
<dbReference type="Pfam" id="PF03659">
    <property type="entry name" value="Glyco_hydro_71"/>
    <property type="match status" value="1"/>
</dbReference>